<dbReference type="Proteomes" id="UP000502345">
    <property type="component" value="Chromosome"/>
</dbReference>
<evidence type="ECO:0000256" key="3">
    <source>
        <dbReference type="ARBA" id="ARBA00022692"/>
    </source>
</evidence>
<evidence type="ECO:0000256" key="6">
    <source>
        <dbReference type="SAM" id="Phobius"/>
    </source>
</evidence>
<sequence length="249" mass="25404">MSLLLAITKASDWGVLSLGFWGLVVVAFVSFATLIAVDSRHDAPIVDMRVFRDKPMMITSALTLVFGFVPYIFYLCLPRILQAPETSTYGSGFTVVQTGLALLPAAVLVFLGGRLTPALARRFGPRVPAVIALALMAAGAVGLAIWPSSVVAIVAFFSLVGLGNGVGFAVCALLVASIVPPSEMAAASGVNSVIRTVGSAVGAPVTTAVLAIGISGDSFALAFVMGAVISVVACLPAIALPATRTAQKA</sequence>
<keyword evidence="4 6" id="KW-1133">Transmembrane helix</keyword>
<dbReference type="PANTHER" id="PTHR42718">
    <property type="entry name" value="MAJOR FACILITATOR SUPERFAMILY MULTIDRUG TRANSPORTER MFSC"/>
    <property type="match status" value="1"/>
</dbReference>
<evidence type="ECO:0000313" key="9">
    <source>
        <dbReference type="Proteomes" id="UP000502345"/>
    </source>
</evidence>
<evidence type="ECO:0000313" key="8">
    <source>
        <dbReference type="EMBL" id="QIP41805.1"/>
    </source>
</evidence>
<accession>A0A6G9CXM4</accession>
<feature type="transmembrane region" description="Helical" evidence="6">
    <location>
        <begin position="220"/>
        <end position="240"/>
    </location>
</feature>
<evidence type="ECO:0000256" key="1">
    <source>
        <dbReference type="ARBA" id="ARBA00004651"/>
    </source>
</evidence>
<comment type="subcellular location">
    <subcellularLocation>
        <location evidence="1">Cell membrane</location>
        <topology evidence="1">Multi-pass membrane protein</topology>
    </subcellularLocation>
</comment>
<evidence type="ECO:0000256" key="5">
    <source>
        <dbReference type="ARBA" id="ARBA00023136"/>
    </source>
</evidence>
<evidence type="ECO:0000256" key="4">
    <source>
        <dbReference type="ARBA" id="ARBA00022989"/>
    </source>
</evidence>
<feature type="transmembrane region" description="Helical" evidence="6">
    <location>
        <begin position="192"/>
        <end position="214"/>
    </location>
</feature>
<gene>
    <name evidence="8" type="ORF">G9444_4562</name>
</gene>
<keyword evidence="2" id="KW-0813">Transport</keyword>
<dbReference type="InterPro" id="IPR020846">
    <property type="entry name" value="MFS_dom"/>
</dbReference>
<proteinExistence type="predicted"/>
<feature type="transmembrane region" description="Helical" evidence="6">
    <location>
        <begin position="20"/>
        <end position="37"/>
    </location>
</feature>
<dbReference type="RefSeq" id="WP_404947130.1">
    <property type="nucleotide sequence ID" value="NZ_CP050124.1"/>
</dbReference>
<keyword evidence="3 6" id="KW-0812">Transmembrane</keyword>
<dbReference type="AlphaFoldDB" id="A0A6G9CXM4"/>
<feature type="transmembrane region" description="Helical" evidence="6">
    <location>
        <begin position="58"/>
        <end position="81"/>
    </location>
</feature>
<dbReference type="EMBL" id="CP050124">
    <property type="protein sequence ID" value="QIP41805.1"/>
    <property type="molecule type" value="Genomic_DNA"/>
</dbReference>
<evidence type="ECO:0000259" key="7">
    <source>
        <dbReference type="PROSITE" id="PS50850"/>
    </source>
</evidence>
<dbReference type="Pfam" id="PF07690">
    <property type="entry name" value="MFS_1"/>
    <property type="match status" value="1"/>
</dbReference>
<reference evidence="8 9" key="1">
    <citation type="submission" date="2020-03" db="EMBL/GenBank/DDBJ databases">
        <title>Screen low temperature-resistant strains for efficient degradation of petroleum hydrocarbons under the low temperature.</title>
        <authorList>
            <person name="Wang Y."/>
            <person name="Chen J."/>
        </authorList>
    </citation>
    <scope>NUCLEOTIDE SEQUENCE [LARGE SCALE GENOMIC DNA]</scope>
    <source>
        <strain evidence="8 9">KB1</strain>
    </source>
</reference>
<feature type="transmembrane region" description="Helical" evidence="6">
    <location>
        <begin position="127"/>
        <end position="146"/>
    </location>
</feature>
<dbReference type="InterPro" id="IPR011701">
    <property type="entry name" value="MFS"/>
</dbReference>
<protein>
    <submittedName>
        <fullName evidence="8">MFS transporter</fullName>
    </submittedName>
</protein>
<dbReference type="InterPro" id="IPR036259">
    <property type="entry name" value="MFS_trans_sf"/>
</dbReference>
<keyword evidence="5 6" id="KW-0472">Membrane</keyword>
<dbReference type="GO" id="GO:0022857">
    <property type="term" value="F:transmembrane transporter activity"/>
    <property type="evidence" value="ECO:0007669"/>
    <property type="project" value="InterPro"/>
</dbReference>
<feature type="transmembrane region" description="Helical" evidence="6">
    <location>
        <begin position="152"/>
        <end position="180"/>
    </location>
</feature>
<dbReference type="PROSITE" id="PS50850">
    <property type="entry name" value="MFS"/>
    <property type="match status" value="1"/>
</dbReference>
<dbReference type="Gene3D" id="1.20.1250.20">
    <property type="entry name" value="MFS general substrate transporter like domains"/>
    <property type="match status" value="1"/>
</dbReference>
<organism evidence="8 9">
    <name type="scientific">Rhodococcus erythropolis</name>
    <name type="common">Arthrobacter picolinophilus</name>
    <dbReference type="NCBI Taxonomy" id="1833"/>
    <lineage>
        <taxon>Bacteria</taxon>
        <taxon>Bacillati</taxon>
        <taxon>Actinomycetota</taxon>
        <taxon>Actinomycetes</taxon>
        <taxon>Mycobacteriales</taxon>
        <taxon>Nocardiaceae</taxon>
        <taxon>Rhodococcus</taxon>
        <taxon>Rhodococcus erythropolis group</taxon>
    </lineage>
</organism>
<name>A0A6G9CXM4_RHOER</name>
<evidence type="ECO:0000256" key="2">
    <source>
        <dbReference type="ARBA" id="ARBA00022448"/>
    </source>
</evidence>
<dbReference type="SUPFAM" id="SSF103473">
    <property type="entry name" value="MFS general substrate transporter"/>
    <property type="match status" value="1"/>
</dbReference>
<dbReference type="PANTHER" id="PTHR42718:SF9">
    <property type="entry name" value="MAJOR FACILITATOR SUPERFAMILY MULTIDRUG TRANSPORTER MFSC"/>
    <property type="match status" value="1"/>
</dbReference>
<dbReference type="GO" id="GO:0005886">
    <property type="term" value="C:plasma membrane"/>
    <property type="evidence" value="ECO:0007669"/>
    <property type="project" value="UniProtKB-SubCell"/>
</dbReference>
<feature type="domain" description="Major facilitator superfamily (MFS) profile" evidence="7">
    <location>
        <begin position="55"/>
        <end position="249"/>
    </location>
</feature>
<feature type="transmembrane region" description="Helical" evidence="6">
    <location>
        <begin position="93"/>
        <end position="115"/>
    </location>
</feature>